<proteinExistence type="predicted"/>
<accession>A0ABQ7B3T8</accession>
<dbReference type="Proteomes" id="UP000266723">
    <property type="component" value="Unassembled WGS sequence"/>
</dbReference>
<keyword evidence="2" id="KW-1185">Reference proteome</keyword>
<gene>
    <name evidence="1" type="ORF">DY000_02060101</name>
</gene>
<sequence>MHSGHNPNLQRMQQSLWKLVRLLWGDLKEEKRKGASVIILPRVMADQLGLKMEHSKESFTFVHCSQRSPEGIVRDLEVQIGMKYANQPVVPNAHRAAYVLQKNR</sequence>
<comment type="caution">
    <text evidence="1">The sequence shown here is derived from an EMBL/GenBank/DDBJ whole genome shotgun (WGS) entry which is preliminary data.</text>
</comment>
<dbReference type="EMBL" id="QGKV02001556">
    <property type="protein sequence ID" value="KAF3521095.1"/>
    <property type="molecule type" value="Genomic_DNA"/>
</dbReference>
<organism evidence="1 2">
    <name type="scientific">Brassica cretica</name>
    <name type="common">Mustard</name>
    <dbReference type="NCBI Taxonomy" id="69181"/>
    <lineage>
        <taxon>Eukaryota</taxon>
        <taxon>Viridiplantae</taxon>
        <taxon>Streptophyta</taxon>
        <taxon>Embryophyta</taxon>
        <taxon>Tracheophyta</taxon>
        <taxon>Spermatophyta</taxon>
        <taxon>Magnoliopsida</taxon>
        <taxon>eudicotyledons</taxon>
        <taxon>Gunneridae</taxon>
        <taxon>Pentapetalae</taxon>
        <taxon>rosids</taxon>
        <taxon>malvids</taxon>
        <taxon>Brassicales</taxon>
        <taxon>Brassicaceae</taxon>
        <taxon>Brassiceae</taxon>
        <taxon>Brassica</taxon>
    </lineage>
</organism>
<evidence type="ECO:0000313" key="1">
    <source>
        <dbReference type="EMBL" id="KAF3521095.1"/>
    </source>
</evidence>
<reference evidence="1 2" key="1">
    <citation type="journal article" date="2020" name="BMC Genomics">
        <title>Intraspecific diversification of the crop wild relative Brassica cretica Lam. using demographic model selection.</title>
        <authorList>
            <person name="Kioukis A."/>
            <person name="Michalopoulou V.A."/>
            <person name="Briers L."/>
            <person name="Pirintsos S."/>
            <person name="Studholme D.J."/>
            <person name="Pavlidis P."/>
            <person name="Sarris P.F."/>
        </authorList>
    </citation>
    <scope>NUCLEOTIDE SEQUENCE [LARGE SCALE GENOMIC DNA]</scope>
    <source>
        <strain evidence="2">cv. PFS-1207/04</strain>
    </source>
</reference>
<protein>
    <submittedName>
        <fullName evidence="1">Uncharacterized protein</fullName>
    </submittedName>
</protein>
<evidence type="ECO:0000313" key="2">
    <source>
        <dbReference type="Proteomes" id="UP000266723"/>
    </source>
</evidence>
<name>A0ABQ7B3T8_BRACR</name>